<dbReference type="OrthoDB" id="9804023at2"/>
<proteinExistence type="predicted"/>
<organism evidence="1 2">
    <name type="scientific">Pseudorhodoplanes sinuspersici</name>
    <dbReference type="NCBI Taxonomy" id="1235591"/>
    <lineage>
        <taxon>Bacteria</taxon>
        <taxon>Pseudomonadati</taxon>
        <taxon>Pseudomonadota</taxon>
        <taxon>Alphaproteobacteria</taxon>
        <taxon>Hyphomicrobiales</taxon>
        <taxon>Pseudorhodoplanes</taxon>
    </lineage>
</organism>
<dbReference type="EMBL" id="CP021112">
    <property type="protein sequence ID" value="ARQ03090.1"/>
    <property type="molecule type" value="Genomic_DNA"/>
</dbReference>
<dbReference type="AlphaFoldDB" id="A0A1W7A0H4"/>
<dbReference type="Gene3D" id="3.10.620.30">
    <property type="match status" value="1"/>
</dbReference>
<dbReference type="InterPro" id="IPR002931">
    <property type="entry name" value="Transglutaminase-like"/>
</dbReference>
<dbReference type="SUPFAM" id="SSF54001">
    <property type="entry name" value="Cysteine proteinases"/>
    <property type="match status" value="1"/>
</dbReference>
<dbReference type="InterPro" id="IPR038765">
    <property type="entry name" value="Papain-like_cys_pep_sf"/>
</dbReference>
<dbReference type="Pfam" id="PF08379">
    <property type="entry name" value="Bact_transglu_N"/>
    <property type="match status" value="1"/>
</dbReference>
<evidence type="ECO:0000313" key="1">
    <source>
        <dbReference type="EMBL" id="ARQ03090.1"/>
    </source>
</evidence>
<dbReference type="SMART" id="SM00460">
    <property type="entry name" value="TGc"/>
    <property type="match status" value="1"/>
</dbReference>
<name>A0A1W7A0H4_9HYPH</name>
<dbReference type="PANTHER" id="PTHR33490">
    <property type="entry name" value="BLR5614 PROTEIN-RELATED"/>
    <property type="match status" value="1"/>
</dbReference>
<dbReference type="STRING" id="1235591.CAK95_20590"/>
<dbReference type="RefSeq" id="WP_086091551.1">
    <property type="nucleotide sequence ID" value="NZ_CP021112.1"/>
</dbReference>
<dbReference type="PANTHER" id="PTHR33490:SF6">
    <property type="entry name" value="SLL1049 PROTEIN"/>
    <property type="match status" value="1"/>
</dbReference>
<reference evidence="1 2" key="1">
    <citation type="submission" date="2017-05" db="EMBL/GenBank/DDBJ databases">
        <title>Full genome sequence of Pseudorhodoplanes sinuspersici.</title>
        <authorList>
            <person name="Dastgheib S.M.M."/>
            <person name="Shavandi M."/>
            <person name="Tirandaz H."/>
        </authorList>
    </citation>
    <scope>NUCLEOTIDE SEQUENCE [LARGE SCALE GENOMIC DNA]</scope>
    <source>
        <strain evidence="1 2">RIPI110</strain>
    </source>
</reference>
<dbReference type="Pfam" id="PF01841">
    <property type="entry name" value="Transglut_core"/>
    <property type="match status" value="1"/>
</dbReference>
<accession>A0A1W7A0H4</accession>
<dbReference type="Proteomes" id="UP000194137">
    <property type="component" value="Chromosome"/>
</dbReference>
<dbReference type="InterPro" id="IPR013589">
    <property type="entry name" value="Bac_transglu_N"/>
</dbReference>
<keyword evidence="2" id="KW-1185">Reference proteome</keyword>
<dbReference type="KEGG" id="psin:CAK95_20590"/>
<sequence length="273" mass="30105">MRIRILHDTIYRYDRPVSGVIQTLRLTPRNHDGQYITSWRVDISADCPLSCHIDAFGNKTHTFTADGPLEELVVHVEGVAEVEDTNGVVKGTIERFPPSLFLRETNLTEADDAIRRFAADFSNSDGHLALLHNMLNALHREIIFDPDPTHTATTAAEAFALKRGVCQDISHIFIAAARSLGMPARYVSGYFHRADGVVEQEAGHAWAEIFVPDLGWVAFDPTNGISATDAHLRVAVGLDYLSAAPVRGTRYGGSGENLTVEVRVDQAMRQSQN</sequence>
<evidence type="ECO:0000313" key="2">
    <source>
        <dbReference type="Proteomes" id="UP000194137"/>
    </source>
</evidence>
<gene>
    <name evidence="1" type="ORF">CAK95_20590</name>
</gene>
<protein>
    <submittedName>
        <fullName evidence="1">Transglutaminase</fullName>
    </submittedName>
</protein>